<dbReference type="GO" id="GO:0016887">
    <property type="term" value="F:ATP hydrolysis activity"/>
    <property type="evidence" value="ECO:0007669"/>
    <property type="project" value="InterPro"/>
</dbReference>
<keyword evidence="3" id="KW-0067">ATP-binding</keyword>
<dbReference type="InterPro" id="IPR050611">
    <property type="entry name" value="ABCF"/>
</dbReference>
<dbReference type="PANTHER" id="PTHR19211">
    <property type="entry name" value="ATP-BINDING TRANSPORT PROTEIN-RELATED"/>
    <property type="match status" value="1"/>
</dbReference>
<protein>
    <recommendedName>
        <fullName evidence="5">ABC transporter domain-containing protein</fullName>
    </recommendedName>
</protein>
<proteinExistence type="predicted"/>
<feature type="domain" description="ABC transporter" evidence="5">
    <location>
        <begin position="9"/>
        <end position="225"/>
    </location>
</feature>
<accession>A0A0G1DL14</accession>
<dbReference type="EMBL" id="LCEK01000025">
    <property type="protein sequence ID" value="KKS71526.1"/>
    <property type="molecule type" value="Genomic_DNA"/>
</dbReference>
<keyword evidence="2" id="KW-0547">Nucleotide-binding</keyword>
<reference evidence="6 7" key="1">
    <citation type="journal article" date="2015" name="Nature">
        <title>rRNA introns, odd ribosomes, and small enigmatic genomes across a large radiation of phyla.</title>
        <authorList>
            <person name="Brown C.T."/>
            <person name="Hug L.A."/>
            <person name="Thomas B.C."/>
            <person name="Sharon I."/>
            <person name="Castelle C.J."/>
            <person name="Singh A."/>
            <person name="Wilkins M.J."/>
            <person name="Williams K.H."/>
            <person name="Banfield J.F."/>
        </authorList>
    </citation>
    <scope>NUCLEOTIDE SEQUENCE [LARGE SCALE GENOMIC DNA]</scope>
</reference>
<feature type="coiled-coil region" evidence="4">
    <location>
        <begin position="198"/>
        <end position="278"/>
    </location>
</feature>
<evidence type="ECO:0000313" key="7">
    <source>
        <dbReference type="Proteomes" id="UP000033867"/>
    </source>
</evidence>
<organism evidence="6 7">
    <name type="scientific">Candidatus Magasanikbacteria bacterium GW2011_GWE2_42_7</name>
    <dbReference type="NCBI Taxonomy" id="1619052"/>
    <lineage>
        <taxon>Bacteria</taxon>
        <taxon>Candidatus Magasanikiibacteriota</taxon>
    </lineage>
</organism>
<evidence type="ECO:0000313" key="6">
    <source>
        <dbReference type="EMBL" id="KKS71526.1"/>
    </source>
</evidence>
<dbReference type="Pfam" id="PF00005">
    <property type="entry name" value="ABC_tran"/>
    <property type="match status" value="2"/>
</dbReference>
<keyword evidence="4" id="KW-0175">Coiled coil</keyword>
<dbReference type="Gene3D" id="3.40.50.300">
    <property type="entry name" value="P-loop containing nucleotide triphosphate hydrolases"/>
    <property type="match status" value="2"/>
</dbReference>
<dbReference type="InterPro" id="IPR003593">
    <property type="entry name" value="AAA+_ATPase"/>
</dbReference>
<comment type="caution">
    <text evidence="6">The sequence shown here is derived from an EMBL/GenBank/DDBJ whole genome shotgun (WGS) entry which is preliminary data.</text>
</comment>
<dbReference type="GO" id="GO:0005524">
    <property type="term" value="F:ATP binding"/>
    <property type="evidence" value="ECO:0007669"/>
    <property type="project" value="UniProtKB-KW"/>
</dbReference>
<dbReference type="Proteomes" id="UP000033867">
    <property type="component" value="Unassembled WGS sequence"/>
</dbReference>
<evidence type="ECO:0000256" key="3">
    <source>
        <dbReference type="ARBA" id="ARBA00022840"/>
    </source>
</evidence>
<dbReference type="AlphaFoldDB" id="A0A0G1DL14"/>
<dbReference type="SMART" id="SM00382">
    <property type="entry name" value="AAA"/>
    <property type="match status" value="2"/>
</dbReference>
<evidence type="ECO:0000256" key="4">
    <source>
        <dbReference type="SAM" id="Coils"/>
    </source>
</evidence>
<evidence type="ECO:0000259" key="5">
    <source>
        <dbReference type="PROSITE" id="PS50893"/>
    </source>
</evidence>
<dbReference type="PROSITE" id="PS50893">
    <property type="entry name" value="ABC_TRANSPORTER_2"/>
    <property type="match status" value="1"/>
</dbReference>
<dbReference type="CDD" id="cd03221">
    <property type="entry name" value="ABCF_EF-3"/>
    <property type="match status" value="1"/>
</dbReference>
<evidence type="ECO:0000256" key="1">
    <source>
        <dbReference type="ARBA" id="ARBA00022737"/>
    </source>
</evidence>
<gene>
    <name evidence="6" type="ORF">UV42_C0025G0005</name>
</gene>
<dbReference type="PANTHER" id="PTHR19211:SF14">
    <property type="entry name" value="ATP-BINDING CASSETTE SUB-FAMILY F MEMBER 1"/>
    <property type="match status" value="1"/>
</dbReference>
<keyword evidence="1" id="KW-0677">Repeat</keyword>
<dbReference type="InterPro" id="IPR003439">
    <property type="entry name" value="ABC_transporter-like_ATP-bd"/>
</dbReference>
<sequence length="484" mass="54912">MAQQESVILRFDAVKFHYDEIKPILNGVSFSIRKNSKITIMGPNGAGKSTIFKLITGDIQPVEGRVLITDNASIGIAKQIMADEYKELTVREYFATAFTEKKHNLDKLITDVLDVVNYHIPLDKQIKDTSGGQQARLLLAHALIQQPDILLLDEPTNNLDDDGIGHLTSFLIMYEKTVVVISHDTYFLNSFTDGVLHLNEYTKEVKQYQGNYLDVLEDINAQIEREERKNAQLQRNIQDRKDKINFFSNKGGKMRKLAAKMREEVAEDEANMVDVMQEDKTITRFDIPAQEYKEEILGMNHISILKNHEVVEKEVNIHMRRGDRLFIKGPNGIGKSTLLKRIAEEQTDGITIGAGVRVAYYKQDFSGLDFNKTAFHSLKEMMGVPDDEVIYRVAARFLLSSKVLQNLVGALSEGQKGLLVYARFVLQEPGLLILDEPTNHINFRHLPVIAEAINQYEGAMILVSHVPEFVEQITIKNELDLGRI</sequence>
<dbReference type="InterPro" id="IPR027417">
    <property type="entry name" value="P-loop_NTPase"/>
</dbReference>
<dbReference type="SUPFAM" id="SSF52540">
    <property type="entry name" value="P-loop containing nucleoside triphosphate hydrolases"/>
    <property type="match status" value="2"/>
</dbReference>
<evidence type="ECO:0000256" key="2">
    <source>
        <dbReference type="ARBA" id="ARBA00022741"/>
    </source>
</evidence>
<name>A0A0G1DL14_9BACT</name>